<dbReference type="AlphaFoldDB" id="A0A6P3FGI2"/>
<dbReference type="InParanoid" id="A0A6P3FGI2"/>
<keyword evidence="2" id="KW-1185">Reference proteome</keyword>
<dbReference type="GeneID" id="101566189"/>
<keyword evidence="1" id="KW-0472">Membrane</keyword>
<dbReference type="RefSeq" id="XP_004637270.1">
    <property type="nucleotide sequence ID" value="XM_004637213.2"/>
</dbReference>
<evidence type="ECO:0000313" key="3">
    <source>
        <dbReference type="RefSeq" id="XP_004637270.1"/>
    </source>
</evidence>
<dbReference type="FunCoup" id="A0A6P3FGI2">
    <property type="interactions" value="43"/>
</dbReference>
<keyword evidence="1" id="KW-1133">Transmembrane helix</keyword>
<evidence type="ECO:0000313" key="2">
    <source>
        <dbReference type="Proteomes" id="UP000515203"/>
    </source>
</evidence>
<proteinExistence type="predicted"/>
<gene>
    <name evidence="3" type="primary">Tmem252</name>
</gene>
<feature type="transmembrane region" description="Helical" evidence="1">
    <location>
        <begin position="41"/>
        <end position="60"/>
    </location>
</feature>
<organism evidence="2 3">
    <name type="scientific">Octodon degus</name>
    <name type="common">Degu</name>
    <name type="synonym">Sciurus degus</name>
    <dbReference type="NCBI Taxonomy" id="10160"/>
    <lineage>
        <taxon>Eukaryota</taxon>
        <taxon>Metazoa</taxon>
        <taxon>Chordata</taxon>
        <taxon>Craniata</taxon>
        <taxon>Vertebrata</taxon>
        <taxon>Euteleostomi</taxon>
        <taxon>Mammalia</taxon>
        <taxon>Eutheria</taxon>
        <taxon>Euarchontoglires</taxon>
        <taxon>Glires</taxon>
        <taxon>Rodentia</taxon>
        <taxon>Hystricomorpha</taxon>
        <taxon>Octodontidae</taxon>
        <taxon>Octodon</taxon>
    </lineage>
</organism>
<sequence>MQNRTGVVLCALPLLLGFLMICLGAFFLSSDSTFQCQKNRVLAYLLLLLGFGMLLSGIFWCTYQQASRSKGVFGHVLRQHNAHRDLPLATVDRPDFYPPAYEESLATGKQVRAAHGEAWGAPPPLYVEVGLELMDGNEAYAETPPSYQESVKVSEPAATAADAARPSPALKAGLALQPAECTRGGLSFWCARHA</sequence>
<dbReference type="PANTHER" id="PTHR35682:SF1">
    <property type="entry name" value="TRANSMEMBRANE PROTEIN 252"/>
    <property type="match status" value="1"/>
</dbReference>
<dbReference type="Proteomes" id="UP000515203">
    <property type="component" value="Unplaced"/>
</dbReference>
<dbReference type="Pfam" id="PF15664">
    <property type="entry name" value="TMEM252"/>
    <property type="match status" value="1"/>
</dbReference>
<dbReference type="OrthoDB" id="9896070at2759"/>
<reference evidence="3" key="1">
    <citation type="submission" date="2025-08" db="UniProtKB">
        <authorList>
            <consortium name="RefSeq"/>
        </authorList>
    </citation>
    <scope>IDENTIFICATION</scope>
</reference>
<dbReference type="CTD" id="169693"/>
<name>A0A6P3FGI2_OCTDE</name>
<dbReference type="PANTHER" id="PTHR35682">
    <property type="entry name" value="TRANSMEMBRANE PROTEIN 252"/>
    <property type="match status" value="1"/>
</dbReference>
<evidence type="ECO:0000256" key="1">
    <source>
        <dbReference type="SAM" id="Phobius"/>
    </source>
</evidence>
<protein>
    <submittedName>
        <fullName evidence="3">Transmembrane protein 252</fullName>
    </submittedName>
</protein>
<feature type="transmembrane region" description="Helical" evidence="1">
    <location>
        <begin position="6"/>
        <end position="29"/>
    </location>
</feature>
<accession>A0A6P3FGI2</accession>
<dbReference type="InterPro" id="IPR031363">
    <property type="entry name" value="TMEM252"/>
</dbReference>
<keyword evidence="1 3" id="KW-0812">Transmembrane</keyword>